<dbReference type="Gene3D" id="3.40.30.10">
    <property type="entry name" value="Glutaredoxin"/>
    <property type="match status" value="1"/>
</dbReference>
<dbReference type="STRING" id="1195246.AGRI_01805"/>
<gene>
    <name evidence="2" type="ORF">AGRI_01805</name>
</gene>
<dbReference type="SUPFAM" id="SSF52833">
    <property type="entry name" value="Thioredoxin-like"/>
    <property type="match status" value="1"/>
</dbReference>
<sequence length="183" mass="20433">MRSYSKTVVIVIWIIATLQFAYAKDKEYKALSDFRVAVGEIFPLNSLEDPNSKALLADRILGKAVLINFYTQYCPPCIREVPKLNQVMENRNDINVLAITPDNHDEAARYVKRYGLKWPVASNANELLSEQLNVDAYPAFALLDSKGRLLATVYANQLGGEDGHATVEGIEAWLNFHVGTASE</sequence>
<dbReference type="CDD" id="cd02966">
    <property type="entry name" value="TlpA_like_family"/>
    <property type="match status" value="1"/>
</dbReference>
<dbReference type="PROSITE" id="PS51352">
    <property type="entry name" value="THIOREDOXIN_2"/>
    <property type="match status" value="1"/>
</dbReference>
<protein>
    <submittedName>
        <fullName evidence="2">Alkyl hydroperoxide reductase</fullName>
    </submittedName>
</protein>
<dbReference type="Proteomes" id="UP000035062">
    <property type="component" value="Unassembled WGS sequence"/>
</dbReference>
<organism evidence="2 3">
    <name type="scientific">Alishewanella agri BL06</name>
    <dbReference type="NCBI Taxonomy" id="1195246"/>
    <lineage>
        <taxon>Bacteria</taxon>
        <taxon>Pseudomonadati</taxon>
        <taxon>Pseudomonadota</taxon>
        <taxon>Gammaproteobacteria</taxon>
        <taxon>Alteromonadales</taxon>
        <taxon>Alteromonadaceae</taxon>
        <taxon>Alishewanella</taxon>
    </lineage>
</organism>
<comment type="caution">
    <text evidence="2">The sequence shown here is derived from an EMBL/GenBank/DDBJ whole genome shotgun (WGS) entry which is preliminary data.</text>
</comment>
<dbReference type="Pfam" id="PF00578">
    <property type="entry name" value="AhpC-TSA"/>
    <property type="match status" value="1"/>
</dbReference>
<accession>I9P6N2</accession>
<dbReference type="GO" id="GO:0016209">
    <property type="term" value="F:antioxidant activity"/>
    <property type="evidence" value="ECO:0007669"/>
    <property type="project" value="InterPro"/>
</dbReference>
<dbReference type="eggNOG" id="COG0526">
    <property type="taxonomic scope" value="Bacteria"/>
</dbReference>
<reference evidence="2 3" key="1">
    <citation type="journal article" date="2012" name="J. Bacteriol.">
        <title>Genome Sequence of Pectin-Degrading Alishewanella agri, Isolated from Landfill Soil.</title>
        <authorList>
            <person name="Kim J."/>
            <person name="Jung J."/>
            <person name="Sung J.S."/>
            <person name="Chun J."/>
            <person name="Park W."/>
        </authorList>
    </citation>
    <scope>NUCLEOTIDE SEQUENCE [LARGE SCALE GENOMIC DNA]</scope>
    <source>
        <strain evidence="2 3">BL06</strain>
    </source>
</reference>
<dbReference type="InterPro" id="IPR013766">
    <property type="entry name" value="Thioredoxin_domain"/>
</dbReference>
<evidence type="ECO:0000313" key="2">
    <source>
        <dbReference type="EMBL" id="EIW90564.1"/>
    </source>
</evidence>
<dbReference type="EMBL" id="AKKU01000001">
    <property type="protein sequence ID" value="EIW90564.1"/>
    <property type="molecule type" value="Genomic_DNA"/>
</dbReference>
<feature type="domain" description="Thioredoxin" evidence="1">
    <location>
        <begin position="36"/>
        <end position="179"/>
    </location>
</feature>
<dbReference type="PANTHER" id="PTHR42852:SF18">
    <property type="entry name" value="CHROMOSOME UNDETERMINED SCAFFOLD_47, WHOLE GENOME SHOTGUN SEQUENCE"/>
    <property type="match status" value="1"/>
</dbReference>
<dbReference type="InterPro" id="IPR050553">
    <property type="entry name" value="Thioredoxin_ResA/DsbE_sf"/>
</dbReference>
<name>I9P6N2_9ALTE</name>
<evidence type="ECO:0000313" key="3">
    <source>
        <dbReference type="Proteomes" id="UP000035062"/>
    </source>
</evidence>
<keyword evidence="3" id="KW-1185">Reference proteome</keyword>
<evidence type="ECO:0000259" key="1">
    <source>
        <dbReference type="PROSITE" id="PS51352"/>
    </source>
</evidence>
<dbReference type="AlphaFoldDB" id="I9P6N2"/>
<dbReference type="InterPro" id="IPR000866">
    <property type="entry name" value="AhpC/TSA"/>
</dbReference>
<proteinExistence type="predicted"/>
<dbReference type="PANTHER" id="PTHR42852">
    <property type="entry name" value="THIOL:DISULFIDE INTERCHANGE PROTEIN DSBE"/>
    <property type="match status" value="1"/>
</dbReference>
<dbReference type="InterPro" id="IPR036249">
    <property type="entry name" value="Thioredoxin-like_sf"/>
</dbReference>
<dbReference type="GO" id="GO:0016491">
    <property type="term" value="F:oxidoreductase activity"/>
    <property type="evidence" value="ECO:0007669"/>
    <property type="project" value="InterPro"/>
</dbReference>